<reference evidence="4" key="1">
    <citation type="submission" date="2022-11" db="EMBL/GenBank/DDBJ databases">
        <authorList>
            <person name="Kikuchi T."/>
        </authorList>
    </citation>
    <scope>NUCLEOTIDE SEQUENCE</scope>
    <source>
        <strain evidence="4">PS1010</strain>
    </source>
</reference>
<keyword evidence="5" id="KW-1185">Reference proteome</keyword>
<dbReference type="GO" id="GO:0008270">
    <property type="term" value="F:zinc ion binding"/>
    <property type="evidence" value="ECO:0007669"/>
    <property type="project" value="UniProtKB-KW"/>
</dbReference>
<dbReference type="InterPro" id="IPR013087">
    <property type="entry name" value="Znf_C2H2_type"/>
</dbReference>
<gene>
    <name evidence="4" type="ORF">CAMP_LOCUS12439</name>
</gene>
<evidence type="ECO:0000256" key="2">
    <source>
        <dbReference type="SAM" id="MobiDB-lite"/>
    </source>
</evidence>
<dbReference type="PROSITE" id="PS00028">
    <property type="entry name" value="ZINC_FINGER_C2H2_1"/>
    <property type="match status" value="1"/>
</dbReference>
<dbReference type="EMBL" id="CANHGI010000004">
    <property type="protein sequence ID" value="CAI5449802.1"/>
    <property type="molecule type" value="Genomic_DNA"/>
</dbReference>
<keyword evidence="1" id="KW-0863">Zinc-finger</keyword>
<evidence type="ECO:0000256" key="1">
    <source>
        <dbReference type="PROSITE-ProRule" id="PRU00042"/>
    </source>
</evidence>
<dbReference type="PANTHER" id="PTHR33936:SF24">
    <property type="entry name" value="C2H2-TYPE DOMAIN-CONTAINING PROTEIN"/>
    <property type="match status" value="1"/>
</dbReference>
<evidence type="ECO:0000259" key="3">
    <source>
        <dbReference type="PROSITE" id="PS50157"/>
    </source>
</evidence>
<name>A0A9P1N6Q1_9PELO</name>
<evidence type="ECO:0000313" key="4">
    <source>
        <dbReference type="EMBL" id="CAI5449802.1"/>
    </source>
</evidence>
<keyword evidence="1" id="KW-0479">Metal-binding</keyword>
<dbReference type="PROSITE" id="PS50157">
    <property type="entry name" value="ZINC_FINGER_C2H2_2"/>
    <property type="match status" value="1"/>
</dbReference>
<accession>A0A9P1N6Q1</accession>
<dbReference type="AlphaFoldDB" id="A0A9P1N6Q1"/>
<dbReference type="Proteomes" id="UP001152747">
    <property type="component" value="Unassembled WGS sequence"/>
</dbReference>
<keyword evidence="1" id="KW-0862">Zinc</keyword>
<sequence length="406" mass="48153">MNYELEQSPQHQQPHDLRLVDLVGCPECGRSYLQKNIYRHLWNQHNWSREECKQLITVIKSEKKVMNGTQNTYTCDICCVAFKTVWAMMKHRRICLAHQPESKRSLYHSTSKMEMIEEDEIIDPVYIEEEEEEIVINQPSSSTEQSQALDEQIPKTIEKVVSQPKIQDPDNFRVSTVTSRFRQSTIACPLCKKNLETNDELVQHCHLEHETEETKYQLEQQVFPDKQSFREWFDQRQEDTCTSLTKRTGHGGETFYRCHMVGKYSSVAKKRKSNPRKLDQCCTAFLKVYLHPDGSIYASGCFSHIGHELNHKLLWFTESQENYVRELLDLGWNADQIYFYIRDEYENYECKLKYISKNDIRNISVRHERLKRKKQEDPNSSPKVFEEDEEDDDINAQKLHENHQNQ</sequence>
<feature type="domain" description="C2H2-type" evidence="3">
    <location>
        <begin position="73"/>
        <end position="103"/>
    </location>
</feature>
<dbReference type="SMART" id="SM00355">
    <property type="entry name" value="ZnF_C2H2"/>
    <property type="match status" value="3"/>
</dbReference>
<protein>
    <recommendedName>
        <fullName evidence="3">C2H2-type domain-containing protein</fullName>
    </recommendedName>
</protein>
<feature type="region of interest" description="Disordered" evidence="2">
    <location>
        <begin position="370"/>
        <end position="406"/>
    </location>
</feature>
<comment type="caution">
    <text evidence="4">The sequence shown here is derived from an EMBL/GenBank/DDBJ whole genome shotgun (WGS) entry which is preliminary data.</text>
</comment>
<dbReference type="InterPro" id="IPR052797">
    <property type="entry name" value="RegFact_GeneExpr_CellDeath"/>
</dbReference>
<organism evidence="4 5">
    <name type="scientific">Caenorhabditis angaria</name>
    <dbReference type="NCBI Taxonomy" id="860376"/>
    <lineage>
        <taxon>Eukaryota</taxon>
        <taxon>Metazoa</taxon>
        <taxon>Ecdysozoa</taxon>
        <taxon>Nematoda</taxon>
        <taxon>Chromadorea</taxon>
        <taxon>Rhabditida</taxon>
        <taxon>Rhabditina</taxon>
        <taxon>Rhabditomorpha</taxon>
        <taxon>Rhabditoidea</taxon>
        <taxon>Rhabditidae</taxon>
        <taxon>Peloderinae</taxon>
        <taxon>Caenorhabditis</taxon>
    </lineage>
</organism>
<dbReference type="OrthoDB" id="5855243at2759"/>
<evidence type="ECO:0000313" key="5">
    <source>
        <dbReference type="Proteomes" id="UP001152747"/>
    </source>
</evidence>
<dbReference type="PANTHER" id="PTHR33936">
    <property type="entry name" value="PROTEIN CBG17840"/>
    <property type="match status" value="1"/>
</dbReference>
<proteinExistence type="predicted"/>